<proteinExistence type="predicted"/>
<dbReference type="SUPFAM" id="SSF81301">
    <property type="entry name" value="Nucleotidyltransferase"/>
    <property type="match status" value="1"/>
</dbReference>
<keyword evidence="5" id="KW-1185">Reference proteome</keyword>
<feature type="region of interest" description="Disordered" evidence="1">
    <location>
        <begin position="290"/>
        <end position="332"/>
    </location>
</feature>
<evidence type="ECO:0000256" key="1">
    <source>
        <dbReference type="SAM" id="MobiDB-lite"/>
    </source>
</evidence>
<dbReference type="AlphaFoldDB" id="A0A9J5XF09"/>
<dbReference type="GO" id="GO:0016779">
    <property type="term" value="F:nucleotidyltransferase activity"/>
    <property type="evidence" value="ECO:0007669"/>
    <property type="project" value="TreeGrafter"/>
</dbReference>
<protein>
    <recommendedName>
        <fullName evidence="3">Poly(A) RNA polymerase mitochondrial-like central palm domain-containing protein</fullName>
    </recommendedName>
</protein>
<dbReference type="InterPro" id="IPR043519">
    <property type="entry name" value="NT_sf"/>
</dbReference>
<sequence length="369" mass="41689">MKKEGGEISMGDSQVVKRDVYHKAISMRECMKYLYYIVCLFSSVVFRALGCGHVYGVYPITTVKVPILKVVDCGTRIECNISFENKNGVPKSKIIHMICSLNEWFQKLSFLLLYDLLFLQVKAWAKAHNINSSRDKTLNSLSVILLVAYHLQLGIISWLVNILDGFDPDVVAKLLHKFVNYGNKNKEPVAAELLVTFYCRLRGYGPKDYVQVSTKNRGYLSNGTPKFVASVEDFTNQSQNSTRDVGKAEVKRTYKCIQRTREYIYGFIDGLVKIPTLKYQLFGRATPFQDSSETRNNIEEGNTTTLPCGDIKKRDQSKESQKGSQSAIPFEHIATKRKLSTKGWEGLTSVNLPGQKGNGLPMIAEKHLQ</sequence>
<dbReference type="Pfam" id="PF22600">
    <property type="entry name" value="MTPAP-like_central"/>
    <property type="match status" value="1"/>
</dbReference>
<dbReference type="PANTHER" id="PTHR12271">
    <property type="entry name" value="POLY A POLYMERASE CID PAP -RELATED"/>
    <property type="match status" value="1"/>
</dbReference>
<keyword evidence="2" id="KW-0812">Transmembrane</keyword>
<feature type="region of interest" description="Disordered" evidence="1">
    <location>
        <begin position="348"/>
        <end position="369"/>
    </location>
</feature>
<dbReference type="Proteomes" id="UP000824120">
    <property type="component" value="Chromosome 9"/>
</dbReference>
<dbReference type="Gene3D" id="1.10.1410.10">
    <property type="match status" value="1"/>
</dbReference>
<reference evidence="4 5" key="1">
    <citation type="submission" date="2020-09" db="EMBL/GenBank/DDBJ databases">
        <title>De no assembly of potato wild relative species, Solanum commersonii.</title>
        <authorList>
            <person name="Cho K."/>
        </authorList>
    </citation>
    <scope>NUCLEOTIDE SEQUENCE [LARGE SCALE GENOMIC DNA]</scope>
    <source>
        <strain evidence="4">LZ3.2</strain>
        <tissue evidence="4">Leaf</tissue>
    </source>
</reference>
<comment type="caution">
    <text evidence="4">The sequence shown here is derived from an EMBL/GenBank/DDBJ whole genome shotgun (WGS) entry which is preliminary data.</text>
</comment>
<dbReference type="EMBL" id="JACXVP010000009">
    <property type="protein sequence ID" value="KAG5586258.1"/>
    <property type="molecule type" value="Genomic_DNA"/>
</dbReference>
<name>A0A9J5XF09_SOLCO</name>
<feature type="compositionally biased region" description="Basic and acidic residues" evidence="1">
    <location>
        <begin position="310"/>
        <end position="321"/>
    </location>
</feature>
<feature type="domain" description="Poly(A) RNA polymerase mitochondrial-like central palm" evidence="3">
    <location>
        <begin position="51"/>
        <end position="98"/>
    </location>
</feature>
<dbReference type="SUPFAM" id="SSF81631">
    <property type="entry name" value="PAP/OAS1 substrate-binding domain"/>
    <property type="match status" value="1"/>
</dbReference>
<gene>
    <name evidence="4" type="ORF">H5410_046692</name>
</gene>
<evidence type="ECO:0000259" key="3">
    <source>
        <dbReference type="Pfam" id="PF22600"/>
    </source>
</evidence>
<organism evidence="4 5">
    <name type="scientific">Solanum commersonii</name>
    <name type="common">Commerson's wild potato</name>
    <name type="synonym">Commerson's nightshade</name>
    <dbReference type="NCBI Taxonomy" id="4109"/>
    <lineage>
        <taxon>Eukaryota</taxon>
        <taxon>Viridiplantae</taxon>
        <taxon>Streptophyta</taxon>
        <taxon>Embryophyta</taxon>
        <taxon>Tracheophyta</taxon>
        <taxon>Spermatophyta</taxon>
        <taxon>Magnoliopsida</taxon>
        <taxon>eudicotyledons</taxon>
        <taxon>Gunneridae</taxon>
        <taxon>Pentapetalae</taxon>
        <taxon>asterids</taxon>
        <taxon>lamiids</taxon>
        <taxon>Solanales</taxon>
        <taxon>Solanaceae</taxon>
        <taxon>Solanoideae</taxon>
        <taxon>Solaneae</taxon>
        <taxon>Solanum</taxon>
    </lineage>
</organism>
<keyword evidence="2" id="KW-1133">Transmembrane helix</keyword>
<dbReference type="OrthoDB" id="2274644at2759"/>
<evidence type="ECO:0000256" key="2">
    <source>
        <dbReference type="SAM" id="Phobius"/>
    </source>
</evidence>
<evidence type="ECO:0000313" key="4">
    <source>
        <dbReference type="EMBL" id="KAG5586258.1"/>
    </source>
</evidence>
<dbReference type="InterPro" id="IPR054708">
    <property type="entry name" value="MTPAP-like_central"/>
</dbReference>
<dbReference type="GO" id="GO:0031123">
    <property type="term" value="P:RNA 3'-end processing"/>
    <property type="evidence" value="ECO:0007669"/>
    <property type="project" value="TreeGrafter"/>
</dbReference>
<dbReference type="PANTHER" id="PTHR12271:SF134">
    <property type="entry name" value="NUCLEOTIDYLTRANSFERASE FAMILY PROTEIN"/>
    <property type="match status" value="1"/>
</dbReference>
<evidence type="ECO:0000313" key="5">
    <source>
        <dbReference type="Proteomes" id="UP000824120"/>
    </source>
</evidence>
<accession>A0A9J5XF09</accession>
<feature type="transmembrane region" description="Helical" evidence="2">
    <location>
        <begin position="33"/>
        <end position="58"/>
    </location>
</feature>
<keyword evidence="2" id="KW-0472">Membrane</keyword>
<dbReference type="Gene3D" id="3.30.460.10">
    <property type="entry name" value="Beta Polymerase, domain 2"/>
    <property type="match status" value="1"/>
</dbReference>